<dbReference type="EMBL" id="JAAGBB010000016">
    <property type="protein sequence ID" value="MBR0665582.1"/>
    <property type="molecule type" value="Genomic_DNA"/>
</dbReference>
<comment type="caution">
    <text evidence="1">The sequence shown here is derived from an EMBL/GenBank/DDBJ whole genome shotgun (WGS) entry which is preliminary data.</text>
</comment>
<dbReference type="RefSeq" id="WP_211853255.1">
    <property type="nucleotide sequence ID" value="NZ_JAAGBB010000016.1"/>
</dbReference>
<evidence type="ECO:0008006" key="3">
    <source>
        <dbReference type="Google" id="ProtNLM"/>
    </source>
</evidence>
<proteinExistence type="predicted"/>
<organism evidence="1 2">
    <name type="scientific">Plastoroseomonas hellenica</name>
    <dbReference type="NCBI Taxonomy" id="2687306"/>
    <lineage>
        <taxon>Bacteria</taxon>
        <taxon>Pseudomonadati</taxon>
        <taxon>Pseudomonadota</taxon>
        <taxon>Alphaproteobacteria</taxon>
        <taxon>Acetobacterales</taxon>
        <taxon>Acetobacteraceae</taxon>
        <taxon>Plastoroseomonas</taxon>
    </lineage>
</organism>
<evidence type="ECO:0000313" key="1">
    <source>
        <dbReference type="EMBL" id="MBR0665582.1"/>
    </source>
</evidence>
<gene>
    <name evidence="1" type="ORF">GXW71_14580</name>
</gene>
<sequence length="312" mass="32253">MAQPEVRLPPSGADRSDMVAEVRSSAHMLTIQPGLYCISVLEPGRALAQSAMLPSTRISGAPGTGQGGSISTVGLPSNEWLDTPGQAVLVRASSPNSRLLLTNYLPRGDATATPPKLHIQRLGDIAAAMPAPAEAIAAAPPAEAVPDQAPPPAIVAHVQRDGDVARGFGEWVGAAGAGRWIEGFSIAAPEGVATQDLEYQAVLGRGWLSPWILSGGFCGSRGMSLPILGLRVRLKGAAHLNYACEAEATFGDGTRIGPLVGAEIACESDTLAPLESFRLMLAPKGLDAGEFAAANVSTMPPRGARKSVRMKT</sequence>
<dbReference type="Proteomes" id="UP001196870">
    <property type="component" value="Unassembled WGS sequence"/>
</dbReference>
<accession>A0ABS5EZ49</accession>
<evidence type="ECO:0000313" key="2">
    <source>
        <dbReference type="Proteomes" id="UP001196870"/>
    </source>
</evidence>
<keyword evidence="2" id="KW-1185">Reference proteome</keyword>
<reference evidence="2" key="1">
    <citation type="journal article" date="2021" name="Syst. Appl. Microbiol.">
        <title>Roseomonas hellenica sp. nov., isolated from roots of wild-growing Alkanna tinctoria.</title>
        <authorList>
            <person name="Rat A."/>
            <person name="Naranjo H.D."/>
            <person name="Lebbe L."/>
            <person name="Cnockaert M."/>
            <person name="Krigas N."/>
            <person name="Grigoriadou K."/>
            <person name="Maloupa E."/>
            <person name="Willems A."/>
        </authorList>
    </citation>
    <scope>NUCLEOTIDE SEQUENCE [LARGE SCALE GENOMIC DNA]</scope>
    <source>
        <strain evidence="2">LMG 31523</strain>
    </source>
</reference>
<protein>
    <recommendedName>
        <fullName evidence="3">Hydrophobic W protein</fullName>
    </recommendedName>
</protein>
<name>A0ABS5EZ49_9PROT</name>